<feature type="domain" description="MmeI-like target recognition" evidence="7">
    <location>
        <begin position="655"/>
        <end position="859"/>
    </location>
</feature>
<dbReference type="RefSeq" id="WP_197719697.1">
    <property type="nucleotide sequence ID" value="NZ_LR134377.1"/>
</dbReference>
<keyword evidence="2 10" id="KW-0489">Methyltransferase</keyword>
<evidence type="ECO:0000259" key="6">
    <source>
        <dbReference type="Pfam" id="PF20465"/>
    </source>
</evidence>
<dbReference type="InterPro" id="IPR029063">
    <property type="entry name" value="SAM-dependent_MTases_sf"/>
</dbReference>
<sequence length="940" mass="106824">MSAVSHISRSDIIRNLNEFIINWSDRIQTWKDTNQGHTEKSAAQQFWGHLLRCFGVIPERIDLFERDAVRASTNNTGYIDLFWSSVVIGEAKSLGKDLEKAEKQALDYLAGGSIASHEWPKFIIVTNFETIQLTKLGNGGWTKQFPLEELADHVDQLMFLAGREEITKEEQTEASIIASRLMADLFTAMTSTEIDEAVGDQAPTNPEDEDWHVQKSSVFLTRILFLLYGDDSGLWENDLFYRFILHDTNDENLGSQLSALFQVLNTPENRRHRVPDSMMKFPYVNGSLFAEHWPQEFFDHDMRQALLNACRFNWTRISPAIFGSMFQLVKSKEARRADGEHYTSETNILKVIEPLFLDGLRKQASRLIDNRSTTVKALREFRDSLAEMAFCDPACGCGNFLVVAYRELRKIETDIIVAIREREGQLTAAFDVSWEQKLSIGQFYGFELNWWPAKIAETAMFLVDHQANRELALRIGNAPERLPISITAHIRHGNALRIAWDVEIPRVKEQTFIFGNPPFIGQGKKSQEQTEDMRYVWGKDYDGYLDYVTGWHAKSKDLLCDRKGEFAFVTTNSITQGQPVPALFEPLFNAGWVIKFAHRTFAWDSEAPGKAAVHCVIVGFTRDVDVKPQLWDYPQVNGAPVEEPVSWRINAYLVDGANVLVKKRSKPLADIPPAFFGSKPTGGGLIVEADDYAEVASDSIAAKYLRPFRMGRELVQGLERWCLWMADDDFDPADIRRSVVLKQRIETVRDMRLASKKKTTQESANIPHLFQENHQPKTDYVGIPAVVSESRNYYTAAHLDKTVIAGNKLYTAEDPEGVLFGLISSSMFITWQKTVGGRLESRLNFANTVTWNTFPVPELSEKDRTAIINGGKAVLEARAKFPHRCLADHYQPLAMDPDLLKAHDKLDKAVDKAFGAPRKLTSEKQRQELLFKNYAQLTQE</sequence>
<evidence type="ECO:0000256" key="3">
    <source>
        <dbReference type="ARBA" id="ARBA00022679"/>
    </source>
</evidence>
<feature type="domain" description="MmeI-like C-terminal" evidence="8">
    <location>
        <begin position="861"/>
        <end position="939"/>
    </location>
</feature>
<dbReference type="REBASE" id="288138">
    <property type="entry name" value="Cku949ORF29P"/>
</dbReference>
<feature type="domain" description="MmeI-like N-terminal" evidence="5">
    <location>
        <begin position="27"/>
        <end position="189"/>
    </location>
</feature>
<dbReference type="Pfam" id="PF20466">
    <property type="entry name" value="MmeI_TRD"/>
    <property type="match status" value="1"/>
</dbReference>
<keyword evidence="3" id="KW-0808">Transferase</keyword>
<feature type="domain" description="MmeI-like helicase spacer" evidence="6">
    <location>
        <begin position="217"/>
        <end position="289"/>
    </location>
</feature>
<dbReference type="AlphaFoldDB" id="A0AB38VPJ6"/>
<dbReference type="InterPro" id="IPR050953">
    <property type="entry name" value="N4_N6_ade-DNA_methylase"/>
</dbReference>
<reference evidence="10 11" key="1">
    <citation type="submission" date="2018-12" db="EMBL/GenBank/DDBJ databases">
        <authorList>
            <consortium name="Pathogen Informatics"/>
        </authorList>
    </citation>
    <scope>NUCLEOTIDE SEQUENCE [LARGE SCALE GENOMIC DNA]</scope>
    <source>
        <strain evidence="10 11">NCTC949</strain>
    </source>
</reference>
<evidence type="ECO:0000256" key="4">
    <source>
        <dbReference type="ARBA" id="ARBA00047942"/>
    </source>
</evidence>
<dbReference type="Pfam" id="PF20473">
    <property type="entry name" value="MmeI_Mtase"/>
    <property type="match status" value="1"/>
</dbReference>
<dbReference type="Pfam" id="PF20465">
    <property type="entry name" value="MmeI_hel"/>
    <property type="match status" value="1"/>
</dbReference>
<dbReference type="InterPro" id="IPR046817">
    <property type="entry name" value="MmeI_N"/>
</dbReference>
<evidence type="ECO:0000256" key="1">
    <source>
        <dbReference type="ARBA" id="ARBA00011900"/>
    </source>
</evidence>
<dbReference type="PANTHER" id="PTHR33841">
    <property type="entry name" value="DNA METHYLTRANSFERASE YEEA-RELATED"/>
    <property type="match status" value="1"/>
</dbReference>
<name>A0AB38VPJ6_9CORY</name>
<dbReference type="Gene3D" id="3.40.50.150">
    <property type="entry name" value="Vaccinia Virus protein VP39"/>
    <property type="match status" value="1"/>
</dbReference>
<dbReference type="EMBL" id="LR134377">
    <property type="protein sequence ID" value="VEH04319.1"/>
    <property type="molecule type" value="Genomic_DNA"/>
</dbReference>
<dbReference type="InterPro" id="IPR046819">
    <property type="entry name" value="MmeI_hel"/>
</dbReference>
<comment type="catalytic activity">
    <reaction evidence="4">
        <text>a 2'-deoxyadenosine in DNA + S-adenosyl-L-methionine = an N(6)-methyl-2'-deoxyadenosine in DNA + S-adenosyl-L-homocysteine + H(+)</text>
        <dbReference type="Rhea" id="RHEA:15197"/>
        <dbReference type="Rhea" id="RHEA-COMP:12418"/>
        <dbReference type="Rhea" id="RHEA-COMP:12419"/>
        <dbReference type="ChEBI" id="CHEBI:15378"/>
        <dbReference type="ChEBI" id="CHEBI:57856"/>
        <dbReference type="ChEBI" id="CHEBI:59789"/>
        <dbReference type="ChEBI" id="CHEBI:90615"/>
        <dbReference type="ChEBI" id="CHEBI:90616"/>
        <dbReference type="EC" id="2.1.1.72"/>
    </reaction>
</comment>
<dbReference type="GO" id="GO:0032259">
    <property type="term" value="P:methylation"/>
    <property type="evidence" value="ECO:0007669"/>
    <property type="project" value="UniProtKB-KW"/>
</dbReference>
<dbReference type="InterPro" id="IPR046820">
    <property type="entry name" value="MmeI_TRD"/>
</dbReference>
<dbReference type="Proteomes" id="UP000271380">
    <property type="component" value="Chromosome"/>
</dbReference>
<dbReference type="Pfam" id="PF20467">
    <property type="entry name" value="MmeI_C"/>
    <property type="match status" value="1"/>
</dbReference>
<accession>A0AB38VPJ6</accession>
<dbReference type="InterPro" id="IPR002052">
    <property type="entry name" value="DNA_methylase_N6_adenine_CS"/>
</dbReference>
<dbReference type="PANTHER" id="PTHR33841:SF1">
    <property type="entry name" value="DNA METHYLTRANSFERASE A"/>
    <property type="match status" value="1"/>
</dbReference>
<dbReference type="PROSITE" id="PS00092">
    <property type="entry name" value="N6_MTASE"/>
    <property type="match status" value="1"/>
</dbReference>
<evidence type="ECO:0000313" key="10">
    <source>
        <dbReference type="EMBL" id="VEH04319.1"/>
    </source>
</evidence>
<gene>
    <name evidence="10" type="ORF">NCTC949_00029</name>
</gene>
<dbReference type="EC" id="2.1.1.72" evidence="1"/>
<dbReference type="GO" id="GO:0009007">
    <property type="term" value="F:site-specific DNA-methyltransferase (adenine-specific) activity"/>
    <property type="evidence" value="ECO:0007669"/>
    <property type="project" value="UniProtKB-EC"/>
</dbReference>
<proteinExistence type="predicted"/>
<evidence type="ECO:0000259" key="9">
    <source>
        <dbReference type="Pfam" id="PF20473"/>
    </source>
</evidence>
<dbReference type="InterPro" id="IPR046818">
    <property type="entry name" value="MmeI_C"/>
</dbReference>
<evidence type="ECO:0000259" key="7">
    <source>
        <dbReference type="Pfam" id="PF20466"/>
    </source>
</evidence>
<organism evidence="10 11">
    <name type="scientific">Corynebacterium kutscheri</name>
    <dbReference type="NCBI Taxonomy" id="35755"/>
    <lineage>
        <taxon>Bacteria</taxon>
        <taxon>Bacillati</taxon>
        <taxon>Actinomycetota</taxon>
        <taxon>Actinomycetes</taxon>
        <taxon>Mycobacteriales</taxon>
        <taxon>Corynebacteriaceae</taxon>
        <taxon>Corynebacterium</taxon>
    </lineage>
</organism>
<evidence type="ECO:0000259" key="5">
    <source>
        <dbReference type="Pfam" id="PF20464"/>
    </source>
</evidence>
<dbReference type="Pfam" id="PF20464">
    <property type="entry name" value="MmeI_N"/>
    <property type="match status" value="1"/>
</dbReference>
<protein>
    <recommendedName>
        <fullName evidence="1">site-specific DNA-methyltransferase (adenine-specific)</fullName>
        <ecNumber evidence="1">2.1.1.72</ecNumber>
    </recommendedName>
</protein>
<feature type="domain" description="MmeI-like DNA-methyltransferase" evidence="9">
    <location>
        <begin position="372"/>
        <end position="623"/>
    </location>
</feature>
<evidence type="ECO:0000313" key="11">
    <source>
        <dbReference type="Proteomes" id="UP000271380"/>
    </source>
</evidence>
<evidence type="ECO:0000256" key="2">
    <source>
        <dbReference type="ARBA" id="ARBA00022603"/>
    </source>
</evidence>
<dbReference type="GO" id="GO:0003676">
    <property type="term" value="F:nucleic acid binding"/>
    <property type="evidence" value="ECO:0007669"/>
    <property type="project" value="InterPro"/>
</dbReference>
<dbReference type="SUPFAM" id="SSF53335">
    <property type="entry name" value="S-adenosyl-L-methionine-dependent methyltransferases"/>
    <property type="match status" value="1"/>
</dbReference>
<evidence type="ECO:0000259" key="8">
    <source>
        <dbReference type="Pfam" id="PF20467"/>
    </source>
</evidence>
<dbReference type="InterPro" id="IPR046816">
    <property type="entry name" value="MmeI_Mtase"/>
</dbReference>